<evidence type="ECO:0000256" key="3">
    <source>
        <dbReference type="PIRSR" id="PIRSR001221-1"/>
    </source>
</evidence>
<evidence type="ECO:0000313" key="5">
    <source>
        <dbReference type="EMBL" id="PYI07908.1"/>
    </source>
</evidence>
<name>A0A319EME5_ASPSB</name>
<evidence type="ECO:0000259" key="4">
    <source>
        <dbReference type="Pfam" id="PF01425"/>
    </source>
</evidence>
<feature type="active site" description="Charge relay system" evidence="3">
    <location>
        <position position="137"/>
    </location>
</feature>
<dbReference type="InterPro" id="IPR023631">
    <property type="entry name" value="Amidase_dom"/>
</dbReference>
<reference evidence="5 6" key="1">
    <citation type="submission" date="2018-02" db="EMBL/GenBank/DDBJ databases">
        <title>The genomes of Aspergillus section Nigri reveals drivers in fungal speciation.</title>
        <authorList>
            <consortium name="DOE Joint Genome Institute"/>
            <person name="Vesth T.C."/>
            <person name="Nybo J."/>
            <person name="Theobald S."/>
            <person name="Brandl J."/>
            <person name="Frisvad J.C."/>
            <person name="Nielsen K.F."/>
            <person name="Lyhne E.K."/>
            <person name="Kogle M.E."/>
            <person name="Kuo A."/>
            <person name="Riley R."/>
            <person name="Clum A."/>
            <person name="Nolan M."/>
            <person name="Lipzen A."/>
            <person name="Salamov A."/>
            <person name="Henrissat B."/>
            <person name="Wiebenga A."/>
            <person name="De vries R.P."/>
            <person name="Grigoriev I.V."/>
            <person name="Mortensen U.H."/>
            <person name="Andersen M.R."/>
            <person name="Baker S.E."/>
        </authorList>
    </citation>
    <scope>NUCLEOTIDE SEQUENCE [LARGE SCALE GENOMIC DNA]</scope>
    <source>
        <strain evidence="5 6">CBS 121057</strain>
    </source>
</reference>
<feature type="domain" description="Amidase" evidence="4">
    <location>
        <begin position="81"/>
        <end position="530"/>
    </location>
</feature>
<dbReference type="Gene3D" id="3.90.1300.10">
    <property type="entry name" value="Amidase signature (AS) domain"/>
    <property type="match status" value="1"/>
</dbReference>
<gene>
    <name evidence="5" type="ORF">BO78DRAFT_417202</name>
</gene>
<comment type="similarity">
    <text evidence="1">Belongs to the amidase family.</text>
</comment>
<dbReference type="VEuPathDB" id="FungiDB:BO78DRAFT_417202"/>
<keyword evidence="6" id="KW-1185">Reference proteome</keyword>
<dbReference type="STRING" id="1448318.A0A319EME5"/>
<dbReference type="EMBL" id="KZ826338">
    <property type="protein sequence ID" value="PYI07908.1"/>
    <property type="molecule type" value="Genomic_DNA"/>
</dbReference>
<organism evidence="5 6">
    <name type="scientific">Aspergillus sclerotiicarbonarius (strain CBS 121057 / IBT 28362)</name>
    <dbReference type="NCBI Taxonomy" id="1448318"/>
    <lineage>
        <taxon>Eukaryota</taxon>
        <taxon>Fungi</taxon>
        <taxon>Dikarya</taxon>
        <taxon>Ascomycota</taxon>
        <taxon>Pezizomycotina</taxon>
        <taxon>Eurotiomycetes</taxon>
        <taxon>Eurotiomycetidae</taxon>
        <taxon>Eurotiales</taxon>
        <taxon>Aspergillaceae</taxon>
        <taxon>Aspergillus</taxon>
        <taxon>Aspergillus subgen. Circumdati</taxon>
    </lineage>
</organism>
<protein>
    <submittedName>
        <fullName evidence="5">General amidase</fullName>
    </submittedName>
</protein>
<dbReference type="SUPFAM" id="SSF75304">
    <property type="entry name" value="Amidase signature (AS) enzymes"/>
    <property type="match status" value="1"/>
</dbReference>
<accession>A0A319EME5</accession>
<dbReference type="Proteomes" id="UP000248423">
    <property type="component" value="Unassembled WGS sequence"/>
</dbReference>
<dbReference type="GO" id="GO:0016787">
    <property type="term" value="F:hydrolase activity"/>
    <property type="evidence" value="ECO:0007669"/>
    <property type="project" value="UniProtKB-KW"/>
</dbReference>
<evidence type="ECO:0000256" key="2">
    <source>
        <dbReference type="ARBA" id="ARBA00022801"/>
    </source>
</evidence>
<dbReference type="OrthoDB" id="6428749at2759"/>
<proteinExistence type="inferred from homology"/>
<dbReference type="AlphaFoldDB" id="A0A319EME5"/>
<feature type="active site" description="Charge relay system" evidence="3">
    <location>
        <position position="212"/>
    </location>
</feature>
<dbReference type="Pfam" id="PF01425">
    <property type="entry name" value="Amidase"/>
    <property type="match status" value="1"/>
</dbReference>
<evidence type="ECO:0000256" key="1">
    <source>
        <dbReference type="ARBA" id="ARBA00009199"/>
    </source>
</evidence>
<dbReference type="PANTHER" id="PTHR46072">
    <property type="entry name" value="AMIDASE-RELATED-RELATED"/>
    <property type="match status" value="1"/>
</dbReference>
<feature type="active site" description="Acyl-ester intermediate" evidence="3">
    <location>
        <position position="232"/>
    </location>
</feature>
<evidence type="ECO:0000313" key="6">
    <source>
        <dbReference type="Proteomes" id="UP000248423"/>
    </source>
</evidence>
<sequence>MTEPRTLTWEEQASKTQTGLWNKIPKEWHLSKDILEHQHRNILPQIESAGILSPHEISITRHEDATTLLSKIHSGVLSAEEVTVAFCKRAAIAHQLVNCLMDVDFDAAVARARELDQYLRASGQVVGPLHGLPISIKDLTAVKDLHYSMGYVSWAENVATNDCVVVDTLRAAGAVIYAKTTMPQSGMCLETTSNLFGRTLNPFNTSLTPGGSSGGESALLACRGSILGIGGSIRIPAAFTGLYSLKPTSRRVSYKGNMNNSSGLGISSSIGPMGHSVRDLELAMRVLVDGRHWVKDSAVFEKPWTKSILSEPARKLCIGLVEWDEQVMPHPPIRRALRITEEKLIAAGHEVIRVKAYRHRDGEEIARRLFYQLGTTFISDELSKTDEPPIKAIEKKIGREPGSLADVANSRRQCEAYKDGYLGWWNATAEKSSSKQPIDALLLPAGGSTSFPHDFVPTWNYVTIYNFIDYPCMKIPITTVDRAVDVKDGQYVPVSEQDGVNYRLYDPEVFDGMPVCLQLVGRPFGEEALLSVGSVVDGVVRGN</sequence>
<dbReference type="PIRSF" id="PIRSF001221">
    <property type="entry name" value="Amidase_fungi"/>
    <property type="match status" value="1"/>
</dbReference>
<dbReference type="InterPro" id="IPR036928">
    <property type="entry name" value="AS_sf"/>
</dbReference>
<keyword evidence="2" id="KW-0378">Hydrolase</keyword>